<dbReference type="InterPro" id="IPR013762">
    <property type="entry name" value="Integrase-like_cat_sf"/>
</dbReference>
<evidence type="ECO:0000259" key="7">
    <source>
        <dbReference type="PROSITE" id="PS51900"/>
    </source>
</evidence>
<organism evidence="8 9">
    <name type="scientific">Prosthecobacter algae</name>
    <dbReference type="NCBI Taxonomy" id="1144682"/>
    <lineage>
        <taxon>Bacteria</taxon>
        <taxon>Pseudomonadati</taxon>
        <taxon>Verrucomicrobiota</taxon>
        <taxon>Verrucomicrobiia</taxon>
        <taxon>Verrucomicrobiales</taxon>
        <taxon>Verrucomicrobiaceae</taxon>
        <taxon>Prosthecobacter</taxon>
    </lineage>
</organism>
<keyword evidence="2" id="KW-0229">DNA integration</keyword>
<feature type="domain" description="Tyr recombinase" evidence="6">
    <location>
        <begin position="172"/>
        <end position="347"/>
    </location>
</feature>
<dbReference type="InterPro" id="IPR050090">
    <property type="entry name" value="Tyrosine_recombinase_XerCD"/>
</dbReference>
<comment type="similarity">
    <text evidence="1">Belongs to the 'phage' integrase family.</text>
</comment>
<dbReference type="EMBL" id="BAABIA010000006">
    <property type="protein sequence ID" value="GAA5143609.1"/>
    <property type="molecule type" value="Genomic_DNA"/>
</dbReference>
<dbReference type="SUPFAM" id="SSF56349">
    <property type="entry name" value="DNA breaking-rejoining enzymes"/>
    <property type="match status" value="1"/>
</dbReference>
<evidence type="ECO:0000313" key="8">
    <source>
        <dbReference type="EMBL" id="GAA5143609.1"/>
    </source>
</evidence>
<evidence type="ECO:0000259" key="6">
    <source>
        <dbReference type="PROSITE" id="PS51898"/>
    </source>
</evidence>
<dbReference type="Gene3D" id="1.10.443.10">
    <property type="entry name" value="Intergrase catalytic core"/>
    <property type="match status" value="1"/>
</dbReference>
<name>A0ABP9PAV0_9BACT</name>
<evidence type="ECO:0000256" key="4">
    <source>
        <dbReference type="ARBA" id="ARBA00023172"/>
    </source>
</evidence>
<evidence type="ECO:0000313" key="9">
    <source>
        <dbReference type="Proteomes" id="UP001499852"/>
    </source>
</evidence>
<dbReference type="InterPro" id="IPR010998">
    <property type="entry name" value="Integrase_recombinase_N"/>
</dbReference>
<reference evidence="9" key="1">
    <citation type="journal article" date="2019" name="Int. J. Syst. Evol. Microbiol.">
        <title>The Global Catalogue of Microorganisms (GCM) 10K type strain sequencing project: providing services to taxonomists for standard genome sequencing and annotation.</title>
        <authorList>
            <consortium name="The Broad Institute Genomics Platform"/>
            <consortium name="The Broad Institute Genome Sequencing Center for Infectious Disease"/>
            <person name="Wu L."/>
            <person name="Ma J."/>
        </authorList>
    </citation>
    <scope>NUCLEOTIDE SEQUENCE [LARGE SCALE GENOMIC DNA]</scope>
    <source>
        <strain evidence="9">JCM 18053</strain>
    </source>
</reference>
<proteinExistence type="inferred from homology"/>
<dbReference type="PROSITE" id="PS51898">
    <property type="entry name" value="TYR_RECOMBINASE"/>
    <property type="match status" value="1"/>
</dbReference>
<dbReference type="Gene3D" id="1.10.150.130">
    <property type="match status" value="1"/>
</dbReference>
<feature type="domain" description="Core-binding (CB)" evidence="7">
    <location>
        <begin position="69"/>
        <end position="148"/>
    </location>
</feature>
<accession>A0ABP9PAV0</accession>
<dbReference type="CDD" id="cd00796">
    <property type="entry name" value="INT_Rci_Hp1_C"/>
    <property type="match status" value="1"/>
</dbReference>
<protein>
    <recommendedName>
        <fullName evidence="10">Site-specific recombinase XerD</fullName>
    </recommendedName>
</protein>
<keyword evidence="4" id="KW-0233">DNA recombination</keyword>
<dbReference type="Pfam" id="PF00589">
    <property type="entry name" value="Phage_integrase"/>
    <property type="match status" value="1"/>
</dbReference>
<evidence type="ECO:0008006" key="10">
    <source>
        <dbReference type="Google" id="ProtNLM"/>
    </source>
</evidence>
<sequence>MPFSVHRPKGERYFRFYYYFDDSSDRVRGSTRRTTKEAALKVAKQLFDEALLERDGMGPSKAEREASKKGLLLHLNEFLDSREKEGRALKYVKGLEKQLKTLFLDCGWQLIRDIRRDDFEAWRGRQSHHPKTLNEYLWSLSAFVNWLLRSGRISVNPLAYISKVTTKGAESRKRRAFTLDELERLRHVSGNRGVVYVAAAFTGLRRGELQKLEWRDIELDAVNPLIRARASTTKNGKEALLPLHPNVVQVLQSIRPAAVAKGDKVFKGLLPRMPRFNADLKAAGIAPEDAQGRVVDFHSLRNTFATILTLNGKPQREIMELMRHSDMRLTAKVYTDAGQLPLAETVASLPGLPGLKSPGQNTCQKVGESCQNVSRDVPRGDAGNSTQHLESEPFVSECRDVAKEANGARCRVRTCDPCRVKAMLYH</sequence>
<dbReference type="Proteomes" id="UP001499852">
    <property type="component" value="Unassembled WGS sequence"/>
</dbReference>
<dbReference type="InterPro" id="IPR011010">
    <property type="entry name" value="DNA_brk_join_enz"/>
</dbReference>
<evidence type="ECO:0000256" key="1">
    <source>
        <dbReference type="ARBA" id="ARBA00008857"/>
    </source>
</evidence>
<evidence type="ECO:0000256" key="2">
    <source>
        <dbReference type="ARBA" id="ARBA00022908"/>
    </source>
</evidence>
<evidence type="ECO:0000256" key="3">
    <source>
        <dbReference type="ARBA" id="ARBA00023125"/>
    </source>
</evidence>
<dbReference type="PANTHER" id="PTHR30349">
    <property type="entry name" value="PHAGE INTEGRASE-RELATED"/>
    <property type="match status" value="1"/>
</dbReference>
<gene>
    <name evidence="8" type="ORF">GCM10023213_31840</name>
</gene>
<dbReference type="InterPro" id="IPR002104">
    <property type="entry name" value="Integrase_catalytic"/>
</dbReference>
<comment type="caution">
    <text evidence="8">The sequence shown here is derived from an EMBL/GenBank/DDBJ whole genome shotgun (WGS) entry which is preliminary data.</text>
</comment>
<dbReference type="PANTHER" id="PTHR30349:SF41">
    <property type="entry name" value="INTEGRASE_RECOMBINASE PROTEIN MJ0367-RELATED"/>
    <property type="match status" value="1"/>
</dbReference>
<dbReference type="PROSITE" id="PS51900">
    <property type="entry name" value="CB"/>
    <property type="match status" value="1"/>
</dbReference>
<dbReference type="InterPro" id="IPR044068">
    <property type="entry name" value="CB"/>
</dbReference>
<evidence type="ECO:0000256" key="5">
    <source>
        <dbReference type="PROSITE-ProRule" id="PRU01248"/>
    </source>
</evidence>
<keyword evidence="9" id="KW-1185">Reference proteome</keyword>
<keyword evidence="3 5" id="KW-0238">DNA-binding</keyword>